<feature type="region of interest" description="Disordered" evidence="1">
    <location>
        <begin position="31"/>
        <end position="97"/>
    </location>
</feature>
<reference evidence="2 3" key="1">
    <citation type="submission" date="2023-09" db="EMBL/GenBank/DDBJ databases">
        <title>Nesidiocoris tenuis whole genome shotgun sequence.</title>
        <authorList>
            <person name="Shibata T."/>
            <person name="Shimoda M."/>
            <person name="Kobayashi T."/>
            <person name="Uehara T."/>
        </authorList>
    </citation>
    <scope>NUCLEOTIDE SEQUENCE [LARGE SCALE GENOMIC DNA]</scope>
    <source>
        <strain evidence="2 3">Japan</strain>
    </source>
</reference>
<sequence length="416" mass="46324">MKNAMSRKIELKKKLEKLLIAEFQNPLNVTTVNPSGKVKIRPKQDGDNLELPKTVQSSTSSEMTVTDSKRQTPSRVLEKSEQCANYSQSEPVQRRTELTPMFNSEEKSTSKHSGSKTNLIPDEHRTACEQAIHCSTAHPSAKPKITSKLSSKLETSLKADPPLGKQLGNIGLGKVQKNCSTSNAETLEAIARAFNCAKIVPEDRCFQQKTKKVEKPRISPRADTKSTQFQQNKKEVIPPVKSHDLQKAVQALTAVVPLRRSGRLINKANTLPNSTRPPNTSQPRQKAETVPNPKKQKIPFQRAVSAEMESERAAIYRTAPSSAKENENPQTKLYNSPEHCGSGKSTMTPVESDDRSDPKINKKSPSLSNRPTPKRVSTHGQKSDAKREKNSARYHNQDLNYIFKSLNCQKVRGTKK</sequence>
<gene>
    <name evidence="2" type="ORF">NTJ_15929</name>
</gene>
<proteinExistence type="predicted"/>
<feature type="compositionally biased region" description="Polar residues" evidence="1">
    <location>
        <begin position="82"/>
        <end position="91"/>
    </location>
</feature>
<name>A0ABN7BI17_9HEMI</name>
<accession>A0ABN7BI17</accession>
<evidence type="ECO:0000313" key="2">
    <source>
        <dbReference type="EMBL" id="BET03111.1"/>
    </source>
</evidence>
<evidence type="ECO:0000313" key="3">
    <source>
        <dbReference type="Proteomes" id="UP001307889"/>
    </source>
</evidence>
<dbReference type="Proteomes" id="UP001307889">
    <property type="component" value="Chromosome 15"/>
</dbReference>
<feature type="compositionally biased region" description="Polar residues" evidence="1">
    <location>
        <begin position="54"/>
        <end position="74"/>
    </location>
</feature>
<feature type="compositionally biased region" description="Basic and acidic residues" evidence="1">
    <location>
        <begin position="381"/>
        <end position="391"/>
    </location>
</feature>
<protein>
    <submittedName>
        <fullName evidence="2">Uncharacterized protein</fullName>
    </submittedName>
</protein>
<feature type="region of interest" description="Disordered" evidence="1">
    <location>
        <begin position="263"/>
        <end position="400"/>
    </location>
</feature>
<feature type="region of interest" description="Disordered" evidence="1">
    <location>
        <begin position="211"/>
        <end position="231"/>
    </location>
</feature>
<evidence type="ECO:0000256" key="1">
    <source>
        <dbReference type="SAM" id="MobiDB-lite"/>
    </source>
</evidence>
<feature type="compositionally biased region" description="Polar residues" evidence="1">
    <location>
        <begin position="319"/>
        <end position="334"/>
    </location>
</feature>
<feature type="compositionally biased region" description="Basic and acidic residues" evidence="1">
    <location>
        <begin position="211"/>
        <end position="224"/>
    </location>
</feature>
<dbReference type="EMBL" id="AP028923">
    <property type="protein sequence ID" value="BET03111.1"/>
    <property type="molecule type" value="Genomic_DNA"/>
</dbReference>
<keyword evidence="3" id="KW-1185">Reference proteome</keyword>
<feature type="compositionally biased region" description="Polar residues" evidence="1">
    <location>
        <begin position="267"/>
        <end position="284"/>
    </location>
</feature>
<organism evidence="2 3">
    <name type="scientific">Nesidiocoris tenuis</name>
    <dbReference type="NCBI Taxonomy" id="355587"/>
    <lineage>
        <taxon>Eukaryota</taxon>
        <taxon>Metazoa</taxon>
        <taxon>Ecdysozoa</taxon>
        <taxon>Arthropoda</taxon>
        <taxon>Hexapoda</taxon>
        <taxon>Insecta</taxon>
        <taxon>Pterygota</taxon>
        <taxon>Neoptera</taxon>
        <taxon>Paraneoptera</taxon>
        <taxon>Hemiptera</taxon>
        <taxon>Heteroptera</taxon>
        <taxon>Panheteroptera</taxon>
        <taxon>Cimicomorpha</taxon>
        <taxon>Miridae</taxon>
        <taxon>Dicyphina</taxon>
        <taxon>Nesidiocoris</taxon>
    </lineage>
</organism>